<dbReference type="FunFam" id="3.10.20.80:FF:000003">
    <property type="entry name" value="Translation initiation factor IF-3"/>
    <property type="match status" value="1"/>
</dbReference>
<feature type="domain" description="Translation initiation factor 3 N-terminal" evidence="12">
    <location>
        <begin position="96"/>
        <end position="160"/>
    </location>
</feature>
<dbReference type="PROSITE" id="PS00938">
    <property type="entry name" value="IF3"/>
    <property type="match status" value="1"/>
</dbReference>
<keyword evidence="7" id="KW-0809">Transit peptide</keyword>
<gene>
    <name evidence="13" type="ORF">GH714_010066</name>
</gene>
<comment type="similarity">
    <text evidence="2 9">Belongs to the IF-3 family.</text>
</comment>
<dbReference type="PANTHER" id="PTHR10938">
    <property type="entry name" value="TRANSLATION INITIATION FACTOR IF-3"/>
    <property type="match status" value="1"/>
</dbReference>
<keyword evidence="3" id="KW-0150">Chloroplast</keyword>
<evidence type="ECO:0000259" key="12">
    <source>
        <dbReference type="Pfam" id="PF05198"/>
    </source>
</evidence>
<dbReference type="Pfam" id="PF00707">
    <property type="entry name" value="IF3_C"/>
    <property type="match status" value="1"/>
</dbReference>
<dbReference type="InterPro" id="IPR019814">
    <property type="entry name" value="Translation_initiation_fac_3_N"/>
</dbReference>
<dbReference type="InterPro" id="IPR001288">
    <property type="entry name" value="Translation_initiation_fac_3"/>
</dbReference>
<dbReference type="SUPFAM" id="SSF55200">
    <property type="entry name" value="Translation initiation factor IF3, C-terminal domain"/>
    <property type="match status" value="1"/>
</dbReference>
<dbReference type="GO" id="GO:0003729">
    <property type="term" value="F:mRNA binding"/>
    <property type="evidence" value="ECO:0007669"/>
    <property type="project" value="UniProtKB-ARBA"/>
</dbReference>
<dbReference type="Gene3D" id="3.10.20.80">
    <property type="entry name" value="Translation initiation factor 3 (IF-3), N-terminal domain"/>
    <property type="match status" value="1"/>
</dbReference>
<evidence type="ECO:0000256" key="7">
    <source>
        <dbReference type="ARBA" id="ARBA00022946"/>
    </source>
</evidence>
<accession>A0A6A6MXB0</accession>
<dbReference type="GO" id="GO:0043022">
    <property type="term" value="F:ribosome binding"/>
    <property type="evidence" value="ECO:0007669"/>
    <property type="project" value="TreeGrafter"/>
</dbReference>
<proteinExistence type="inferred from homology"/>
<dbReference type="InterPro" id="IPR019815">
    <property type="entry name" value="Translation_initiation_fac_3_C"/>
</dbReference>
<keyword evidence="5" id="KW-0934">Plastid</keyword>
<feature type="region of interest" description="Disordered" evidence="10">
    <location>
        <begin position="75"/>
        <end position="94"/>
    </location>
</feature>
<dbReference type="InterPro" id="IPR036787">
    <property type="entry name" value="T_IF-3_N_sf"/>
</dbReference>
<evidence type="ECO:0000313" key="13">
    <source>
        <dbReference type="EMBL" id="KAF2316996.1"/>
    </source>
</evidence>
<comment type="subunit">
    <text evidence="9">Monomer.</text>
</comment>
<evidence type="ECO:0000259" key="11">
    <source>
        <dbReference type="Pfam" id="PF00707"/>
    </source>
</evidence>
<dbReference type="AlphaFoldDB" id="A0A6A6MXB0"/>
<dbReference type="GO" id="GO:0032790">
    <property type="term" value="P:ribosome disassembly"/>
    <property type="evidence" value="ECO:0007669"/>
    <property type="project" value="TreeGrafter"/>
</dbReference>
<dbReference type="InterPro" id="IPR036788">
    <property type="entry name" value="T_IF-3_C_sf"/>
</dbReference>
<feature type="compositionally biased region" description="Basic and acidic residues" evidence="10">
    <location>
        <begin position="264"/>
        <end position="273"/>
    </location>
</feature>
<comment type="subcellular location">
    <subcellularLocation>
        <location evidence="1 9">Plastid</location>
        <location evidence="1 9">Chloroplast</location>
    </subcellularLocation>
</comment>
<dbReference type="GO" id="GO:0003743">
    <property type="term" value="F:translation initiation factor activity"/>
    <property type="evidence" value="ECO:0007669"/>
    <property type="project" value="UniProtKB-KW"/>
</dbReference>
<name>A0A6A6MXB0_HEVBR</name>
<evidence type="ECO:0000256" key="10">
    <source>
        <dbReference type="SAM" id="MobiDB-lite"/>
    </source>
</evidence>
<reference evidence="13 14" key="1">
    <citation type="journal article" date="2020" name="Mol. Plant">
        <title>The Chromosome-Based Rubber Tree Genome Provides New Insights into Spurge Genome Evolution and Rubber Biosynthesis.</title>
        <authorList>
            <person name="Liu J."/>
            <person name="Shi C."/>
            <person name="Shi C.C."/>
            <person name="Li W."/>
            <person name="Zhang Q.J."/>
            <person name="Zhang Y."/>
            <person name="Li K."/>
            <person name="Lu H.F."/>
            <person name="Shi C."/>
            <person name="Zhu S.T."/>
            <person name="Xiao Z.Y."/>
            <person name="Nan H."/>
            <person name="Yue Y."/>
            <person name="Zhu X.G."/>
            <person name="Wu Y."/>
            <person name="Hong X.N."/>
            <person name="Fan G.Y."/>
            <person name="Tong Y."/>
            <person name="Zhang D."/>
            <person name="Mao C.L."/>
            <person name="Liu Y.L."/>
            <person name="Hao S.J."/>
            <person name="Liu W.Q."/>
            <person name="Lv M.Q."/>
            <person name="Zhang H.B."/>
            <person name="Liu Y."/>
            <person name="Hu-Tang G.R."/>
            <person name="Wang J.P."/>
            <person name="Wang J.H."/>
            <person name="Sun Y.H."/>
            <person name="Ni S.B."/>
            <person name="Chen W.B."/>
            <person name="Zhang X.C."/>
            <person name="Jiao Y.N."/>
            <person name="Eichler E.E."/>
            <person name="Li G.H."/>
            <person name="Liu X."/>
            <person name="Gao L.Z."/>
        </authorList>
    </citation>
    <scope>NUCLEOTIDE SEQUENCE [LARGE SCALE GENOMIC DNA]</scope>
    <source>
        <strain evidence="14">cv. GT1</strain>
        <tissue evidence="13">Leaf</tissue>
    </source>
</reference>
<keyword evidence="4 9" id="KW-0396">Initiation factor</keyword>
<dbReference type="Pfam" id="PF05198">
    <property type="entry name" value="IF3_N"/>
    <property type="match status" value="1"/>
</dbReference>
<feature type="region of interest" description="Disordered" evidence="10">
    <location>
        <begin position="261"/>
        <end position="281"/>
    </location>
</feature>
<dbReference type="FunFam" id="3.30.110.10:FF:000003">
    <property type="entry name" value="Translation initiation factor IF-3"/>
    <property type="match status" value="1"/>
</dbReference>
<dbReference type="SUPFAM" id="SSF54364">
    <property type="entry name" value="Translation initiation factor IF3, N-terminal domain"/>
    <property type="match status" value="1"/>
</dbReference>
<protein>
    <recommendedName>
        <fullName evidence="9">Translation initiation factor IF-3</fullName>
    </recommendedName>
</protein>
<dbReference type="Proteomes" id="UP000467840">
    <property type="component" value="Chromosome 6"/>
</dbReference>
<evidence type="ECO:0000256" key="4">
    <source>
        <dbReference type="ARBA" id="ARBA00022540"/>
    </source>
</evidence>
<keyword evidence="14" id="KW-1185">Reference proteome</keyword>
<dbReference type="Gene3D" id="3.30.110.10">
    <property type="entry name" value="Translation initiation factor 3 (IF-3), C-terminal domain"/>
    <property type="match status" value="1"/>
</dbReference>
<evidence type="ECO:0000256" key="5">
    <source>
        <dbReference type="ARBA" id="ARBA00022640"/>
    </source>
</evidence>
<comment type="function">
    <text evidence="8">Chloroplast translation initiation factor that is essential for the coordination of leaf and chloroplast development. IF-3 binds to the 30S ribosomal subunit and shifts the equilibrium between 70S ribosomes and their 50S and 30S subunits in favor of the free subunits, thus enhancing the availability of 30S subunits on which protein synthesis initiation begins.</text>
</comment>
<evidence type="ECO:0000256" key="8">
    <source>
        <dbReference type="ARBA" id="ARBA00057772"/>
    </source>
</evidence>
<evidence type="ECO:0000256" key="3">
    <source>
        <dbReference type="ARBA" id="ARBA00022528"/>
    </source>
</evidence>
<dbReference type="GO" id="GO:0009507">
    <property type="term" value="C:chloroplast"/>
    <property type="evidence" value="ECO:0007669"/>
    <property type="project" value="UniProtKB-SubCell"/>
</dbReference>
<dbReference type="EMBL" id="JAAGAX010000004">
    <property type="protein sequence ID" value="KAF2316996.1"/>
    <property type="molecule type" value="Genomic_DNA"/>
</dbReference>
<evidence type="ECO:0000256" key="1">
    <source>
        <dbReference type="ARBA" id="ARBA00004229"/>
    </source>
</evidence>
<sequence length="281" mass="31642">MAGLTNASSFPFNPILTPTTAKTTSSLLPLSSLESKFFGLKFHGFNISKPDSLISLSYAFPTSVVTARYGGSRSYGISRRSRQSDSDEEQALDTSSIRASTVRLIDEQQNMVGVVPKSEAIQMAEDAELDLVILSPDADPPVVRIMDYNKYRYELQKKKRGQLKKSAANRMDLKELKMGYNIDQHDYDVRLRAARKFLKDGDKVKVIVNLKGRENDFRNIAIELIRRFQNDVGELATEESKNFRDRNIFITLVPNKAVLQKTQESPKKRDKSAINEVSVGV</sequence>
<dbReference type="HAMAP" id="MF_00080">
    <property type="entry name" value="IF_3"/>
    <property type="match status" value="1"/>
</dbReference>
<dbReference type="PANTHER" id="PTHR10938:SF0">
    <property type="entry name" value="TRANSLATION INITIATION FACTOR IF-3, MITOCHONDRIAL"/>
    <property type="match status" value="1"/>
</dbReference>
<keyword evidence="6 9" id="KW-0648">Protein biosynthesis</keyword>
<comment type="caution">
    <text evidence="13">The sequence shown here is derived from an EMBL/GenBank/DDBJ whole genome shotgun (WGS) entry which is preliminary data.</text>
</comment>
<organism evidence="13 14">
    <name type="scientific">Hevea brasiliensis</name>
    <name type="common">Para rubber tree</name>
    <name type="synonym">Siphonia brasiliensis</name>
    <dbReference type="NCBI Taxonomy" id="3981"/>
    <lineage>
        <taxon>Eukaryota</taxon>
        <taxon>Viridiplantae</taxon>
        <taxon>Streptophyta</taxon>
        <taxon>Embryophyta</taxon>
        <taxon>Tracheophyta</taxon>
        <taxon>Spermatophyta</taxon>
        <taxon>Magnoliopsida</taxon>
        <taxon>eudicotyledons</taxon>
        <taxon>Gunneridae</taxon>
        <taxon>Pentapetalae</taxon>
        <taxon>rosids</taxon>
        <taxon>fabids</taxon>
        <taxon>Malpighiales</taxon>
        <taxon>Euphorbiaceae</taxon>
        <taxon>Crotonoideae</taxon>
        <taxon>Micrandreae</taxon>
        <taxon>Hevea</taxon>
    </lineage>
</organism>
<evidence type="ECO:0000256" key="2">
    <source>
        <dbReference type="ARBA" id="ARBA00005439"/>
    </source>
</evidence>
<dbReference type="NCBIfam" id="TIGR00168">
    <property type="entry name" value="infC"/>
    <property type="match status" value="1"/>
</dbReference>
<evidence type="ECO:0000256" key="9">
    <source>
        <dbReference type="RuleBase" id="RU000646"/>
    </source>
</evidence>
<dbReference type="InterPro" id="IPR019813">
    <property type="entry name" value="Translation_initiation_fac3_CS"/>
</dbReference>
<feature type="domain" description="Translation initiation factor 3 C-terminal" evidence="11">
    <location>
        <begin position="172"/>
        <end position="255"/>
    </location>
</feature>
<evidence type="ECO:0000313" key="14">
    <source>
        <dbReference type="Proteomes" id="UP000467840"/>
    </source>
</evidence>
<evidence type="ECO:0000256" key="6">
    <source>
        <dbReference type="ARBA" id="ARBA00022917"/>
    </source>
</evidence>